<evidence type="ECO:0000313" key="1">
    <source>
        <dbReference type="EMBL" id="SCZ91767.1"/>
    </source>
</evidence>
<reference evidence="2" key="1">
    <citation type="submission" date="2016-10" db="EMBL/GenBank/DDBJ databases">
        <authorList>
            <person name="Jeantristanb JTB J.-T."/>
            <person name="Ricardo R."/>
        </authorList>
    </citation>
    <scope>NUCLEOTIDE SEQUENCE [LARGE SCALE GENOMIC DNA]</scope>
</reference>
<keyword evidence="2" id="KW-1185">Reference proteome</keyword>
<gene>
    <name evidence="1" type="ORF">BZ3500_MVSOF-1268-A1-R1_CHR5-1G07661</name>
</gene>
<organism evidence="1 2">
    <name type="scientific">Microbotryum saponariae</name>
    <dbReference type="NCBI Taxonomy" id="289078"/>
    <lineage>
        <taxon>Eukaryota</taxon>
        <taxon>Fungi</taxon>
        <taxon>Dikarya</taxon>
        <taxon>Basidiomycota</taxon>
        <taxon>Pucciniomycotina</taxon>
        <taxon>Microbotryomycetes</taxon>
        <taxon>Microbotryales</taxon>
        <taxon>Microbotryaceae</taxon>
        <taxon>Microbotryum</taxon>
    </lineage>
</organism>
<protein>
    <submittedName>
        <fullName evidence="1">BZ3500_MvSof-1268-A1-R1_Chr5-1g07661 protein</fullName>
    </submittedName>
</protein>
<sequence>MRNVGHNDGKWLKKGVPAHRQYALTEGEVPRLLVQWYIVPS</sequence>
<dbReference type="Proteomes" id="UP000249723">
    <property type="component" value="Unassembled WGS sequence"/>
</dbReference>
<dbReference type="AlphaFoldDB" id="A0A2X0KGQ2"/>
<dbReference type="EMBL" id="FMWP01000016">
    <property type="protein sequence ID" value="SCZ91767.1"/>
    <property type="molecule type" value="Genomic_DNA"/>
</dbReference>
<evidence type="ECO:0000313" key="2">
    <source>
        <dbReference type="Proteomes" id="UP000249723"/>
    </source>
</evidence>
<proteinExistence type="predicted"/>
<accession>A0A2X0KGQ2</accession>
<name>A0A2X0KGQ2_9BASI</name>